<evidence type="ECO:0000313" key="1">
    <source>
        <dbReference type="EMBL" id="KAG8199576.1"/>
    </source>
</evidence>
<dbReference type="EMBL" id="JAFNEN010000026">
    <property type="protein sequence ID" value="KAG8199576.1"/>
    <property type="molecule type" value="Genomic_DNA"/>
</dbReference>
<organism evidence="1 2">
    <name type="scientific">Oedothorax gibbosus</name>
    <dbReference type="NCBI Taxonomy" id="931172"/>
    <lineage>
        <taxon>Eukaryota</taxon>
        <taxon>Metazoa</taxon>
        <taxon>Ecdysozoa</taxon>
        <taxon>Arthropoda</taxon>
        <taxon>Chelicerata</taxon>
        <taxon>Arachnida</taxon>
        <taxon>Araneae</taxon>
        <taxon>Araneomorphae</taxon>
        <taxon>Entelegynae</taxon>
        <taxon>Araneoidea</taxon>
        <taxon>Linyphiidae</taxon>
        <taxon>Erigoninae</taxon>
        <taxon>Oedothorax</taxon>
    </lineage>
</organism>
<proteinExistence type="predicted"/>
<sequence length="146" mass="16303">MSPCLEKVSFENDAWWKLAGCGIAIGDGDEILFGVEVVWEVRSSPNSIDLNLNQSSNIYKFLKPPQYTINLCRQAKEELVPVSGGKNEVSSNRRKYQILTISLIRSTNSSSPECSIIIRNRNMLGEPEKRFPSLGALKGLLRSDLD</sequence>
<dbReference type="AlphaFoldDB" id="A0AAV6VUY2"/>
<keyword evidence="2" id="KW-1185">Reference proteome</keyword>
<protein>
    <submittedName>
        <fullName evidence="1">Uncharacterized protein</fullName>
    </submittedName>
</protein>
<gene>
    <name evidence="1" type="ORF">JTE90_009413</name>
</gene>
<evidence type="ECO:0000313" key="2">
    <source>
        <dbReference type="Proteomes" id="UP000827092"/>
    </source>
</evidence>
<accession>A0AAV6VUY2</accession>
<comment type="caution">
    <text evidence="1">The sequence shown here is derived from an EMBL/GenBank/DDBJ whole genome shotgun (WGS) entry which is preliminary data.</text>
</comment>
<dbReference type="Proteomes" id="UP000827092">
    <property type="component" value="Unassembled WGS sequence"/>
</dbReference>
<reference evidence="1 2" key="1">
    <citation type="journal article" date="2022" name="Nat. Ecol. Evol.">
        <title>A masculinizing supergene underlies an exaggerated male reproductive morph in a spider.</title>
        <authorList>
            <person name="Hendrickx F."/>
            <person name="De Corte Z."/>
            <person name="Sonet G."/>
            <person name="Van Belleghem S.M."/>
            <person name="Kostlbacher S."/>
            <person name="Vangestel C."/>
        </authorList>
    </citation>
    <scope>NUCLEOTIDE SEQUENCE [LARGE SCALE GENOMIC DNA]</scope>
    <source>
        <strain evidence="1">W744_W776</strain>
    </source>
</reference>
<name>A0AAV6VUY2_9ARAC</name>